<evidence type="ECO:0000313" key="3">
    <source>
        <dbReference type="Proteomes" id="UP000243975"/>
    </source>
</evidence>
<reference evidence="2 3" key="1">
    <citation type="journal article" date="2016" name="Sci. Rep.">
        <title>The genome sequence of the outbreeding globe artichoke constructed de novo incorporating a phase-aware low-pass sequencing strategy of F1 progeny.</title>
        <authorList>
            <person name="Scaglione D."/>
            <person name="Reyes-Chin-Wo S."/>
            <person name="Acquadro A."/>
            <person name="Froenicke L."/>
            <person name="Portis E."/>
            <person name="Beitel C."/>
            <person name="Tirone M."/>
            <person name="Mauro R."/>
            <person name="Lo Monaco A."/>
            <person name="Mauromicale G."/>
            <person name="Faccioli P."/>
            <person name="Cattivelli L."/>
            <person name="Rieseberg L."/>
            <person name="Michelmore R."/>
            <person name="Lanteri S."/>
        </authorList>
    </citation>
    <scope>NUCLEOTIDE SEQUENCE [LARGE SCALE GENOMIC DNA]</scope>
    <source>
        <strain evidence="2">2C</strain>
    </source>
</reference>
<dbReference type="AlphaFoldDB" id="A0A103XBP7"/>
<gene>
    <name evidence="2" type="ORF">Ccrd_024933</name>
</gene>
<keyword evidence="2" id="KW-0378">Hydrolase</keyword>
<organism evidence="2 3">
    <name type="scientific">Cynara cardunculus var. scolymus</name>
    <name type="common">Globe artichoke</name>
    <name type="synonym">Cynara scolymus</name>
    <dbReference type="NCBI Taxonomy" id="59895"/>
    <lineage>
        <taxon>Eukaryota</taxon>
        <taxon>Viridiplantae</taxon>
        <taxon>Streptophyta</taxon>
        <taxon>Embryophyta</taxon>
        <taxon>Tracheophyta</taxon>
        <taxon>Spermatophyta</taxon>
        <taxon>Magnoliopsida</taxon>
        <taxon>eudicotyledons</taxon>
        <taxon>Gunneridae</taxon>
        <taxon>Pentapetalae</taxon>
        <taxon>asterids</taxon>
        <taxon>campanulids</taxon>
        <taxon>Asterales</taxon>
        <taxon>Asteraceae</taxon>
        <taxon>Carduoideae</taxon>
        <taxon>Cardueae</taxon>
        <taxon>Carduinae</taxon>
        <taxon>Cynara</taxon>
    </lineage>
</organism>
<accession>A0A103XBP7</accession>
<evidence type="ECO:0000256" key="1">
    <source>
        <dbReference type="ARBA" id="ARBA00009431"/>
    </source>
</evidence>
<feature type="non-terminal residue" evidence="2">
    <location>
        <position position="1"/>
    </location>
</feature>
<sequence>VANVIYLDAPTLTGYSYTKTSKAIRSSDTLSASQTIEFIRKVSGSSTYTYRVSSFVDIYVQLLQFVRDHPKFLNNPMYVTGISYSGIVIPIITEEFNNEVLEPTINIKGYIAGNPLTDKTGDIDSRLEYVYRMALISKELFESTRNGCNGEYAEADSNNLLCMSNIHEVNK</sequence>
<evidence type="ECO:0000313" key="2">
    <source>
        <dbReference type="EMBL" id="KVH87781.1"/>
    </source>
</evidence>
<dbReference type="PANTHER" id="PTHR11802:SF382">
    <property type="entry name" value="PEPTIDASE S10, SERINE CARBOXYPEPTIDASE, ALPHA_BETA HYDROLASE"/>
    <property type="match status" value="1"/>
</dbReference>
<dbReference type="Proteomes" id="UP000243975">
    <property type="component" value="Unassembled WGS sequence"/>
</dbReference>
<dbReference type="InterPro" id="IPR001563">
    <property type="entry name" value="Peptidase_S10"/>
</dbReference>
<dbReference type="GO" id="GO:0006508">
    <property type="term" value="P:proteolysis"/>
    <property type="evidence" value="ECO:0007669"/>
    <property type="project" value="InterPro"/>
</dbReference>
<comment type="caution">
    <text evidence="2">The sequence shown here is derived from an EMBL/GenBank/DDBJ whole genome shotgun (WGS) entry which is preliminary data.</text>
</comment>
<dbReference type="SUPFAM" id="SSF53474">
    <property type="entry name" value="alpha/beta-Hydrolases"/>
    <property type="match status" value="1"/>
</dbReference>
<dbReference type="Gramene" id="KVH87781">
    <property type="protein sequence ID" value="KVH87781"/>
    <property type="gene ID" value="Ccrd_024933"/>
</dbReference>
<keyword evidence="3" id="KW-1185">Reference proteome</keyword>
<name>A0A103XBP7_CYNCS</name>
<comment type="similarity">
    <text evidence="1">Belongs to the peptidase S10 family.</text>
</comment>
<dbReference type="GO" id="GO:0016747">
    <property type="term" value="F:acyltransferase activity, transferring groups other than amino-acyl groups"/>
    <property type="evidence" value="ECO:0007669"/>
    <property type="project" value="TreeGrafter"/>
</dbReference>
<dbReference type="PANTHER" id="PTHR11802">
    <property type="entry name" value="SERINE PROTEASE FAMILY S10 SERINE CARBOXYPEPTIDASE"/>
    <property type="match status" value="1"/>
</dbReference>
<protein>
    <submittedName>
        <fullName evidence="2">Peptidase S10, serine carboxypeptidase</fullName>
    </submittedName>
</protein>
<dbReference type="Pfam" id="PF00450">
    <property type="entry name" value="Peptidase_S10"/>
    <property type="match status" value="1"/>
</dbReference>
<dbReference type="GO" id="GO:0004185">
    <property type="term" value="F:serine-type carboxypeptidase activity"/>
    <property type="evidence" value="ECO:0007669"/>
    <property type="project" value="InterPro"/>
</dbReference>
<keyword evidence="2" id="KW-0121">Carboxypeptidase</keyword>
<proteinExistence type="inferred from homology"/>
<dbReference type="EMBL" id="LEKV01005847">
    <property type="protein sequence ID" value="KVH87781.1"/>
    <property type="molecule type" value="Genomic_DNA"/>
</dbReference>
<dbReference type="PRINTS" id="PR00724">
    <property type="entry name" value="CRBOXYPTASEC"/>
</dbReference>
<dbReference type="Gene3D" id="3.40.50.1820">
    <property type="entry name" value="alpha/beta hydrolase"/>
    <property type="match status" value="1"/>
</dbReference>
<dbReference type="GO" id="GO:0019748">
    <property type="term" value="P:secondary metabolic process"/>
    <property type="evidence" value="ECO:0007669"/>
    <property type="project" value="TreeGrafter"/>
</dbReference>
<dbReference type="InterPro" id="IPR029058">
    <property type="entry name" value="AB_hydrolase_fold"/>
</dbReference>
<feature type="non-terminal residue" evidence="2">
    <location>
        <position position="171"/>
    </location>
</feature>
<keyword evidence="2" id="KW-0645">Protease</keyword>